<dbReference type="PIRSF" id="PIRSF017082">
    <property type="entry name" value="YflP"/>
    <property type="match status" value="1"/>
</dbReference>
<dbReference type="RefSeq" id="WP_198828079.1">
    <property type="nucleotide sequence ID" value="NZ_CP066308.1"/>
</dbReference>
<dbReference type="PANTHER" id="PTHR42928">
    <property type="entry name" value="TRICARBOXYLATE-BINDING PROTEIN"/>
    <property type="match status" value="1"/>
</dbReference>
<reference evidence="4 6" key="1">
    <citation type="submission" date="2020-12" db="EMBL/GenBank/DDBJ databases">
        <title>strain FJAT-54423T represents a novel species of the genus Brevibacillus.</title>
        <authorList>
            <person name="Tang R."/>
        </authorList>
    </citation>
    <scope>NUCLEOTIDE SEQUENCE [LARGE SCALE GENOMIC DNA]</scope>
    <source>
        <strain evidence="4 6">FJAT-54423</strain>
    </source>
</reference>
<proteinExistence type="inferred from homology"/>
<dbReference type="EMBL" id="CP066308">
    <property type="protein sequence ID" value="QQE74500.1"/>
    <property type="molecule type" value="Genomic_DNA"/>
</dbReference>
<comment type="similarity">
    <text evidence="1">Belongs to the UPF0065 (bug) family.</text>
</comment>
<evidence type="ECO:0000313" key="4">
    <source>
        <dbReference type="EMBL" id="QQE74500.1"/>
    </source>
</evidence>
<dbReference type="Gene3D" id="3.40.190.150">
    <property type="entry name" value="Bordetella uptake gene, domain 1"/>
    <property type="match status" value="1"/>
</dbReference>
<dbReference type="Proteomes" id="UP000595847">
    <property type="component" value="Chromosome"/>
</dbReference>
<feature type="signal peptide" evidence="3">
    <location>
        <begin position="1"/>
        <end position="21"/>
    </location>
</feature>
<dbReference type="InterPro" id="IPR005064">
    <property type="entry name" value="BUG"/>
</dbReference>
<dbReference type="PANTHER" id="PTHR42928:SF3">
    <property type="entry name" value="UPF0065 PROTEIN YFLP"/>
    <property type="match status" value="1"/>
</dbReference>
<evidence type="ECO:0000256" key="3">
    <source>
        <dbReference type="SAM" id="SignalP"/>
    </source>
</evidence>
<accession>A0A7T5EKV5</accession>
<keyword evidence="3" id="KW-0732">Signal</keyword>
<feature type="region of interest" description="Disordered" evidence="2">
    <location>
        <begin position="23"/>
        <end position="54"/>
    </location>
</feature>
<keyword evidence="7" id="KW-1185">Reference proteome</keyword>
<evidence type="ECO:0000256" key="2">
    <source>
        <dbReference type="SAM" id="MobiDB-lite"/>
    </source>
</evidence>
<evidence type="ECO:0000313" key="7">
    <source>
        <dbReference type="Proteomes" id="UP000677234"/>
    </source>
</evidence>
<evidence type="ECO:0000313" key="6">
    <source>
        <dbReference type="Proteomes" id="UP000595847"/>
    </source>
</evidence>
<dbReference type="Proteomes" id="UP000677234">
    <property type="component" value="Chromosome"/>
</dbReference>
<organism evidence="4 6">
    <name type="scientific">Brevibacillus composti</name>
    <dbReference type="NCBI Taxonomy" id="2796470"/>
    <lineage>
        <taxon>Bacteria</taxon>
        <taxon>Bacillati</taxon>
        <taxon>Bacillota</taxon>
        <taxon>Bacilli</taxon>
        <taxon>Bacillales</taxon>
        <taxon>Paenibacillaceae</taxon>
        <taxon>Brevibacillus</taxon>
    </lineage>
</organism>
<dbReference type="SUPFAM" id="SSF53850">
    <property type="entry name" value="Periplasmic binding protein-like II"/>
    <property type="match status" value="1"/>
</dbReference>
<reference evidence="5" key="2">
    <citation type="submission" date="2021-04" db="EMBL/GenBank/DDBJ databases">
        <title>Brevibacillus composti FJAT-54423, complete genome.</title>
        <authorList>
            <person name="Tang R."/>
        </authorList>
    </citation>
    <scope>NUCLEOTIDE SEQUENCE</scope>
    <source>
        <strain evidence="5">FJAT-54424</strain>
    </source>
</reference>
<dbReference type="Pfam" id="PF03401">
    <property type="entry name" value="TctC"/>
    <property type="match status" value="1"/>
</dbReference>
<evidence type="ECO:0000256" key="1">
    <source>
        <dbReference type="ARBA" id="ARBA00006987"/>
    </source>
</evidence>
<feature type="compositionally biased region" description="Polar residues" evidence="2">
    <location>
        <begin position="23"/>
        <end position="47"/>
    </location>
</feature>
<gene>
    <name evidence="4" type="ORF">JD108_00240</name>
    <name evidence="5" type="ORF">KDJ56_00240</name>
</gene>
<protein>
    <submittedName>
        <fullName evidence="4">Tripartite tricarboxylate transporter substrate binding protein</fullName>
    </submittedName>
</protein>
<dbReference type="EMBL" id="CP073708">
    <property type="protein sequence ID" value="QUO41582.1"/>
    <property type="molecule type" value="Genomic_DNA"/>
</dbReference>
<name>A0A7T5EKV5_9BACL</name>
<dbReference type="CDD" id="cd07012">
    <property type="entry name" value="PBP2_Bug_TTT"/>
    <property type="match status" value="1"/>
</dbReference>
<dbReference type="PROSITE" id="PS51257">
    <property type="entry name" value="PROKAR_LIPOPROTEIN"/>
    <property type="match status" value="1"/>
</dbReference>
<feature type="chain" id="PRO_5039717015" evidence="3">
    <location>
        <begin position="22"/>
        <end position="351"/>
    </location>
</feature>
<dbReference type="KEGG" id="bcop:JD108_00240"/>
<evidence type="ECO:0000313" key="5">
    <source>
        <dbReference type="EMBL" id="QUO41582.1"/>
    </source>
</evidence>
<dbReference type="InterPro" id="IPR042100">
    <property type="entry name" value="Bug_dom1"/>
</dbReference>
<sequence>MKKWTVALLTGILAVSLTACGGTSSSGTQPAPKNNDQTAANGEQPASNYPDKPINIIVPGGAGGGLDTTARVLSKTLSETAIVKQTINIENKPGGGQTTGLSHFITNDKDNSYKLLLPSTPIVINYLRKEATSPYSYADMKPLAQLTTDYGAIVVSADSKYNDLPSLFEDMKKNPQSITFAGGSGPGSMDHLVVMLPAIKAGIDPKTIKYTSYDAGGAAMVALLGGHAQALTTGLSEAKAYLEAGKVKVLAVSAPNRLGGIFKDIPTYKEAGYDAEFINWRGLFGVKDMSPDAVAFWEEKIKALTETEEWKNELELNGWEDGYKNSEDFTKFLEEQDKVIKEVLTVLGMAK</sequence>
<dbReference type="Gene3D" id="3.40.190.10">
    <property type="entry name" value="Periplasmic binding protein-like II"/>
    <property type="match status" value="1"/>
</dbReference>
<dbReference type="AlphaFoldDB" id="A0A7T5EKV5"/>